<name>A0AC61NFX5_9BACT</name>
<keyword evidence="1" id="KW-0418">Kinase</keyword>
<dbReference type="EMBL" id="CP081303">
    <property type="protein sequence ID" value="QZE14516.1"/>
    <property type="molecule type" value="Genomic_DNA"/>
</dbReference>
<organism evidence="1 2">
    <name type="scientific">Halosquirtibacter laminarini</name>
    <dbReference type="NCBI Taxonomy" id="3374600"/>
    <lineage>
        <taxon>Bacteria</taxon>
        <taxon>Pseudomonadati</taxon>
        <taxon>Bacteroidota</taxon>
        <taxon>Bacteroidia</taxon>
        <taxon>Marinilabiliales</taxon>
        <taxon>Prolixibacteraceae</taxon>
        <taxon>Halosquirtibacter</taxon>
    </lineage>
</organism>
<accession>A0AC61NFX5</accession>
<keyword evidence="2" id="KW-1185">Reference proteome</keyword>
<sequence>MIKVYKFGGASVKDATNIIRLANQLKEDQYPHKVVVISAMGKMTNAFERLANAYFEQNSQDKKDAFDYIYQYHSNIISELFNQDSLIEIEELFEQIETKIADSPSLNFDFEYDQIVSFGELLSTKLISKYISHAGLNNSWVDIRPLLRTSENYREGVVDWQISEQNIRQKFRFKTNNVSLYITQGFIASTYTNLTTTLGREGSDYSAAIVAKSLEADSLTIWKDVDGVLNADPRYFTVTEKIEFLSYRDAIELAYFGASVIHPKTLKPLRDIGIPLFVKNFHHTIREGTMIGKQEKVKPLPPIYILKKDQVLITIADRGLSFLTEEDIAFFYQALAFHQAKSNLVQQSALYFSVVIDKNDRKFSAIIEQLMQKYQVKYNDGLELLTIQNSNPTRNSLDYISHKELLIEQHNRKTSRYLVKQ</sequence>
<reference evidence="1" key="1">
    <citation type="submission" date="2021-08" db="EMBL/GenBank/DDBJ databases">
        <title>Novel anaerobic bacterium isolated from sea squirt in East Sea, Republic of Korea.</title>
        <authorList>
            <person name="Nguyen T.H."/>
            <person name="Li Z."/>
            <person name="Lee Y.-J."/>
            <person name="Ko J."/>
            <person name="Kim S.-G."/>
        </authorList>
    </citation>
    <scope>NUCLEOTIDE SEQUENCE</scope>
    <source>
        <strain evidence="1">KCTC 25031</strain>
    </source>
</reference>
<keyword evidence="1" id="KW-0808">Transferase</keyword>
<dbReference type="Proteomes" id="UP000826212">
    <property type="component" value="Chromosome"/>
</dbReference>
<dbReference type="EC" id="2.7.2.4" evidence="1"/>
<evidence type="ECO:0000313" key="1">
    <source>
        <dbReference type="EMBL" id="QZE14516.1"/>
    </source>
</evidence>
<protein>
    <submittedName>
        <fullName evidence="1">Aspartate kinase</fullName>
        <ecNumber evidence="1">2.7.2.4</ecNumber>
    </submittedName>
</protein>
<evidence type="ECO:0000313" key="2">
    <source>
        <dbReference type="Proteomes" id="UP000826212"/>
    </source>
</evidence>
<proteinExistence type="predicted"/>
<gene>
    <name evidence="1" type="ORF">K4L44_01200</name>
</gene>